<dbReference type="SUPFAM" id="SSF54495">
    <property type="entry name" value="UBC-like"/>
    <property type="match status" value="3"/>
</dbReference>
<keyword evidence="2" id="KW-0833">Ubl conjugation pathway</keyword>
<dbReference type="PANTHER" id="PTHR46116:SF41">
    <property type="entry name" value="UBIQUITIN-CONJUGATING ENZYME E2 25-RELATED"/>
    <property type="match status" value="1"/>
</dbReference>
<dbReference type="PROSITE" id="PS50127">
    <property type="entry name" value="UBC_2"/>
    <property type="match status" value="3"/>
</dbReference>
<name>A0A2U1QCC7_ARTAN</name>
<sequence>MYACGSKKSTSSSPSRHAPSAMSPYHSRHLVAWVLRLDVARKDDEVWRPPKASEGAIVAPTACKVGKVMVNDGMIVKKGQHMFCLDVQVPSSSSPFVKLSEEIKSEIKKILEEQSGELVKQHNAENSPMAGLDNKEDVLKRYESFKKFDTVVDHSDHLFSAQSSSSTNQPKEWVDKIREEWTILAENLPETIFVRVYEDRMDLLRAVIIGPPGTPYHDGLFFFDVYFPSNYPNGPPLVCSHSGIIGVNPNLMDCDEVPLILLNTTRTLEKEWVPGTSLLQLLVFIELKILNAKPLFNGLAMTSDIAGDWCSLLFNENTFIKSLKLMVHTMKKPPKHFEFFVAGHFCKRAHDIITACKSYREGLQVGFLANDNKVCSMEFRKDINSCFQPLVKAFKKMGAEVVVKKPKKKIKKAAVKAPSRSAPLFPSSEHEKVEIKKYLEEISGISFSSIEDALVEQDNTENSAMIVPCNEEDTLKRYENFKKFDTVVDHSDHLFSAHTSAVKKASDMISEEWKVLQEHLPGICQFIRALYCLINTIFVRVYEDRKDLLRTVIIGQKGTPYQDALFFFDVCFPSDYPYSSPLVSSHSGILDIGPSQSECGKVCWFLQNTTSLLKKMWVPGTSNILQFLVSIQGLVLNAKPLFNGYTLMTDVVGEWWSLLYNENKIIKSLKTMVYTMKRPPKHFEFFVDGHFCKRARDILLACRSYTNGLQVGCLASGNNKTCSIKFQTDVIACIKPLVTEFNKRGAKVAFQMKENRKDAGGEEDVNVALKNKEKVVGEEHMNGAAKKKRKVVVAKKVSMNVVEKEKRKVVDENVYVSMLRNNVINDNPSTYTSPAFFTVEKVLVKKGEKVERGQPLCSLGPWEWEHIPSRIQKILERNCSSRVGIFSMEDVFVDENHSCQMEVLAFNNVLRRYQNFSKFDTVVDHSDHFFSAESFAMNQPPKDWVDKIREEWRILVQNLPETIFVRVYEDRMDLLRAVIIGPQGTPYHNGLFFFDVCFPSNYPDSPPLVHYRSGGLAINPNLYKCGKVHLSLPKTSGVGQETMWAGNSTMLQLLVSIQDRILNTDPLYNDITYSLMKGSVYGEQSSVLYNQNTFIKTLKTMVYTMKNPPKNFEVFVVGHFHNRAGDILMSCNKETGSVTFKNDLDSSIKQVVDAFIKMGPTKTLQEKMGQETKALARTRMSSPSPKATKRQNLRVFGSQAQGTQTYSQQEINEMMKKHAEELAAARRASEATQNQLNQMVAFLSNTKGMSELANMFPSSSGNGNNVGDGNGDGQ</sequence>
<dbReference type="STRING" id="35608.A0A2U1QCC7"/>
<reference evidence="6 7" key="1">
    <citation type="journal article" date="2018" name="Mol. Plant">
        <title>The genome of Artemisia annua provides insight into the evolution of Asteraceae family and artemisinin biosynthesis.</title>
        <authorList>
            <person name="Shen Q."/>
            <person name="Zhang L."/>
            <person name="Liao Z."/>
            <person name="Wang S."/>
            <person name="Yan T."/>
            <person name="Shi P."/>
            <person name="Liu M."/>
            <person name="Fu X."/>
            <person name="Pan Q."/>
            <person name="Wang Y."/>
            <person name="Lv Z."/>
            <person name="Lu X."/>
            <person name="Zhang F."/>
            <person name="Jiang W."/>
            <person name="Ma Y."/>
            <person name="Chen M."/>
            <person name="Hao X."/>
            <person name="Li L."/>
            <person name="Tang Y."/>
            <person name="Lv G."/>
            <person name="Zhou Y."/>
            <person name="Sun X."/>
            <person name="Brodelius P.E."/>
            <person name="Rose J.K.C."/>
            <person name="Tang K."/>
        </authorList>
    </citation>
    <scope>NUCLEOTIDE SEQUENCE [LARGE SCALE GENOMIC DNA]</scope>
    <source>
        <strain evidence="7">cv. Huhao1</strain>
        <tissue evidence="6">Leaf</tissue>
    </source>
</reference>
<organism evidence="6 7">
    <name type="scientific">Artemisia annua</name>
    <name type="common">Sweet wormwood</name>
    <dbReference type="NCBI Taxonomy" id="35608"/>
    <lineage>
        <taxon>Eukaryota</taxon>
        <taxon>Viridiplantae</taxon>
        <taxon>Streptophyta</taxon>
        <taxon>Embryophyta</taxon>
        <taxon>Tracheophyta</taxon>
        <taxon>Spermatophyta</taxon>
        <taxon>Magnoliopsida</taxon>
        <taxon>eudicotyledons</taxon>
        <taxon>Gunneridae</taxon>
        <taxon>Pentapetalae</taxon>
        <taxon>asterids</taxon>
        <taxon>campanulids</taxon>
        <taxon>Asterales</taxon>
        <taxon>Asteraceae</taxon>
        <taxon>Asteroideae</taxon>
        <taxon>Anthemideae</taxon>
        <taxon>Artemisiinae</taxon>
        <taxon>Artemisia</taxon>
    </lineage>
</organism>
<feature type="domain" description="UBC core" evidence="5">
    <location>
        <begin position="504"/>
        <end position="673"/>
    </location>
</feature>
<evidence type="ECO:0000256" key="2">
    <source>
        <dbReference type="ARBA" id="ARBA00022786"/>
    </source>
</evidence>
<feature type="coiled-coil region" evidence="3">
    <location>
        <begin position="1208"/>
        <end position="1235"/>
    </location>
</feature>
<dbReference type="EMBL" id="PKPP01000230">
    <property type="protein sequence ID" value="PWA95622.1"/>
    <property type="molecule type" value="Genomic_DNA"/>
</dbReference>
<dbReference type="PANTHER" id="PTHR46116">
    <property type="entry name" value="(E3-INDEPENDENT) E2 UBIQUITIN-CONJUGATING ENZYME"/>
    <property type="match status" value="1"/>
</dbReference>
<proteinExistence type="predicted"/>
<feature type="region of interest" description="Disordered" evidence="4">
    <location>
        <begin position="1254"/>
        <end position="1274"/>
    </location>
</feature>
<gene>
    <name evidence="6" type="ORF">CTI12_AA048570</name>
</gene>
<feature type="domain" description="UBC core" evidence="5">
    <location>
        <begin position="172"/>
        <end position="332"/>
    </location>
</feature>
<feature type="region of interest" description="Disordered" evidence="4">
    <location>
        <begin position="1"/>
        <end position="22"/>
    </location>
</feature>
<dbReference type="InterPro" id="IPR016135">
    <property type="entry name" value="UBQ-conjugating_enzyme/RWD"/>
</dbReference>
<feature type="compositionally biased region" description="Gly residues" evidence="4">
    <location>
        <begin position="1264"/>
        <end position="1274"/>
    </location>
</feature>
<evidence type="ECO:0000256" key="3">
    <source>
        <dbReference type="SAM" id="Coils"/>
    </source>
</evidence>
<dbReference type="OrthoDB" id="47801at2759"/>
<dbReference type="GO" id="GO:0061631">
    <property type="term" value="F:ubiquitin conjugating enzyme activity"/>
    <property type="evidence" value="ECO:0007669"/>
    <property type="project" value="TreeGrafter"/>
</dbReference>
<evidence type="ECO:0000313" key="7">
    <source>
        <dbReference type="Proteomes" id="UP000245207"/>
    </source>
</evidence>
<dbReference type="Pfam" id="PF00179">
    <property type="entry name" value="UQ_con"/>
    <property type="match status" value="3"/>
</dbReference>
<comment type="caution">
    <text evidence="6">The sequence shown here is derived from an EMBL/GenBank/DDBJ whole genome shotgun (WGS) entry which is preliminary data.</text>
</comment>
<keyword evidence="1" id="KW-0808">Transferase</keyword>
<evidence type="ECO:0000256" key="4">
    <source>
        <dbReference type="SAM" id="MobiDB-lite"/>
    </source>
</evidence>
<dbReference type="AlphaFoldDB" id="A0A2U1QCC7"/>
<protein>
    <submittedName>
        <fullName evidence="6">Ubiquitin-conjugating enzyme/RWD-like protein</fullName>
    </submittedName>
</protein>
<dbReference type="Proteomes" id="UP000245207">
    <property type="component" value="Unassembled WGS sequence"/>
</dbReference>
<accession>A0A2U1QCC7</accession>
<keyword evidence="7" id="KW-1185">Reference proteome</keyword>
<dbReference type="SMART" id="SM00212">
    <property type="entry name" value="UBCc"/>
    <property type="match status" value="2"/>
</dbReference>
<feature type="domain" description="UBC core" evidence="5">
    <location>
        <begin position="943"/>
        <end position="1102"/>
    </location>
</feature>
<evidence type="ECO:0000256" key="1">
    <source>
        <dbReference type="ARBA" id="ARBA00022679"/>
    </source>
</evidence>
<keyword evidence="3" id="KW-0175">Coiled coil</keyword>
<evidence type="ECO:0000259" key="5">
    <source>
        <dbReference type="PROSITE" id="PS50127"/>
    </source>
</evidence>
<dbReference type="InterPro" id="IPR000608">
    <property type="entry name" value="UBC"/>
</dbReference>
<evidence type="ECO:0000313" key="6">
    <source>
        <dbReference type="EMBL" id="PWA95622.1"/>
    </source>
</evidence>
<dbReference type="Gene3D" id="3.10.110.10">
    <property type="entry name" value="Ubiquitin Conjugating Enzyme"/>
    <property type="match status" value="3"/>
</dbReference>
<dbReference type="CDD" id="cd23837">
    <property type="entry name" value="UBCc_UBE2O"/>
    <property type="match status" value="1"/>
</dbReference>